<reference evidence="1 2" key="1">
    <citation type="submission" date="2013-09" db="EMBL/GenBank/DDBJ databases">
        <title>Genome sequencing of Phaeobacter antarcticus sp. nov. SM1211.</title>
        <authorList>
            <person name="Zhang X.-Y."/>
            <person name="Liu C."/>
            <person name="Chen X.-L."/>
            <person name="Xie B.-B."/>
            <person name="Qin Q.-L."/>
            <person name="Rong J.-C."/>
            <person name="Zhang Y.-Z."/>
        </authorList>
    </citation>
    <scope>NUCLEOTIDE SEQUENCE [LARGE SCALE GENOMIC DNA]</scope>
    <source>
        <strain evidence="1 2">SM1211</strain>
    </source>
</reference>
<protein>
    <submittedName>
        <fullName evidence="1">Uncharacterized protein</fullName>
    </submittedName>
</protein>
<evidence type="ECO:0000313" key="2">
    <source>
        <dbReference type="Proteomes" id="UP000231259"/>
    </source>
</evidence>
<sequence>MVKVELSEPVVLSPGDCAYFASTLKHGLPTVDDTETYVFWACTYLNMDR</sequence>
<dbReference type="SUPFAM" id="SSF51182">
    <property type="entry name" value="RmlC-like cupins"/>
    <property type="match status" value="1"/>
</dbReference>
<dbReference type="Proteomes" id="UP000231259">
    <property type="component" value="Unassembled WGS sequence"/>
</dbReference>
<dbReference type="InterPro" id="IPR011051">
    <property type="entry name" value="RmlC_Cupin_sf"/>
</dbReference>
<evidence type="ECO:0000313" key="1">
    <source>
        <dbReference type="EMBL" id="PIL13803.1"/>
    </source>
</evidence>
<dbReference type="RefSeq" id="WP_180287599.1">
    <property type="nucleotide sequence ID" value="NZ_AWWI01000182.1"/>
</dbReference>
<gene>
    <name evidence="1" type="ORF">P775_27960</name>
</gene>
<organism evidence="1 2">
    <name type="scientific">Puniceibacterium antarcticum</name>
    <dbReference type="NCBI Taxonomy" id="1206336"/>
    <lineage>
        <taxon>Bacteria</taxon>
        <taxon>Pseudomonadati</taxon>
        <taxon>Pseudomonadota</taxon>
        <taxon>Alphaproteobacteria</taxon>
        <taxon>Rhodobacterales</taxon>
        <taxon>Paracoccaceae</taxon>
        <taxon>Puniceibacterium</taxon>
    </lineage>
</organism>
<dbReference type="AlphaFoldDB" id="A0A2G8QWX4"/>
<accession>A0A2G8QWX4</accession>
<proteinExistence type="predicted"/>
<keyword evidence="2" id="KW-1185">Reference proteome</keyword>
<dbReference type="EMBL" id="AWWI01000182">
    <property type="protein sequence ID" value="PIL13803.1"/>
    <property type="molecule type" value="Genomic_DNA"/>
</dbReference>
<comment type="caution">
    <text evidence="1">The sequence shown here is derived from an EMBL/GenBank/DDBJ whole genome shotgun (WGS) entry which is preliminary data.</text>
</comment>
<name>A0A2G8QWX4_9RHOB</name>